<protein>
    <submittedName>
        <fullName evidence="6">IS4 family transposase ISH8A</fullName>
    </submittedName>
</protein>
<dbReference type="InterPro" id="IPR047952">
    <property type="entry name" value="Transpos_IS4"/>
</dbReference>
<evidence type="ECO:0000259" key="5">
    <source>
        <dbReference type="Pfam" id="PF01609"/>
    </source>
</evidence>
<dbReference type="GO" id="GO:0006313">
    <property type="term" value="P:DNA transposition"/>
    <property type="evidence" value="ECO:0007669"/>
    <property type="project" value="InterPro"/>
</dbReference>
<dbReference type="AlphaFoldDB" id="A0A7I9VKU3"/>
<accession>A0A7I9VKU3</accession>
<dbReference type="Proteomes" id="UP000503640">
    <property type="component" value="Unassembled WGS sequence"/>
</dbReference>
<dbReference type="PANTHER" id="PTHR33258">
    <property type="entry name" value="TRANSPOSASE INSL FOR INSERTION SEQUENCE ELEMENT IS186A-RELATED"/>
    <property type="match status" value="1"/>
</dbReference>
<dbReference type="RefSeq" id="WP_176064124.1">
    <property type="nucleotide sequence ID" value="NZ_BJTG01000003.1"/>
</dbReference>
<keyword evidence="3" id="KW-0238">DNA-binding</keyword>
<dbReference type="GO" id="GO:0003677">
    <property type="term" value="F:DNA binding"/>
    <property type="evidence" value="ECO:0007669"/>
    <property type="project" value="UniProtKB-KW"/>
</dbReference>
<keyword evidence="2" id="KW-0815">Transposition</keyword>
<dbReference type="PANTHER" id="PTHR33258:SF1">
    <property type="entry name" value="TRANSPOSASE INSL FOR INSERTION SEQUENCE ELEMENT IS186A-RELATED"/>
    <property type="match status" value="1"/>
</dbReference>
<sequence length="430" mass="48775">MAASKSTSIPAELRRLFPTRWLNAAARESGLVERRRKVDPAAFFWAVVLGFGTGHRRSIASLRKFFAGATGVALVPSSFYDWFNERTVRFLRAALGRAIARTAEPAGPLRDHLARFKDVCVADATVIRLRDALERAYKACRTNHTRAAMKLHLVMSVVGAGPRSVSITGERVNERRRLPVGPWVRGRLLLFDLGYFKWHLFERIKKNGGYFVSRLRDDANPLIIGENRRWRGASRRLRGHRLGEVKDRLAREVVDLIVQVDFERRSYLSRKTRERAYFRVVGVRHGGARKHHWYVTNVPITILGPAEVAKTYAARWEIELVFRELKSHLRMAQLASAKRAVVEALVYAALIGLAVSRSVWRSLRDRTDAARRVSERRVTDALATIAGDLVAALLGEVPDAARLRKWHRLLSREALDPNVGRATLKRGWAC</sequence>
<comment type="similarity">
    <text evidence="1">Belongs to the transposase 11 family.</text>
</comment>
<organism evidence="6 7">
    <name type="scientific">Anaeromyxobacter diazotrophicus</name>
    <dbReference type="NCBI Taxonomy" id="2590199"/>
    <lineage>
        <taxon>Bacteria</taxon>
        <taxon>Pseudomonadati</taxon>
        <taxon>Myxococcota</taxon>
        <taxon>Myxococcia</taxon>
        <taxon>Myxococcales</taxon>
        <taxon>Cystobacterineae</taxon>
        <taxon>Anaeromyxobacteraceae</taxon>
        <taxon>Anaeromyxobacter</taxon>
    </lineage>
</organism>
<proteinExistence type="inferred from homology"/>
<dbReference type="GO" id="GO:0004803">
    <property type="term" value="F:transposase activity"/>
    <property type="evidence" value="ECO:0007669"/>
    <property type="project" value="InterPro"/>
</dbReference>
<dbReference type="InterPro" id="IPR012337">
    <property type="entry name" value="RNaseH-like_sf"/>
</dbReference>
<reference evidence="7" key="1">
    <citation type="journal article" date="2020" name="Appl. Environ. Microbiol.">
        <title>Diazotrophic Anaeromyxobacter Isolates from Soils.</title>
        <authorList>
            <person name="Masuda Y."/>
            <person name="Yamanaka H."/>
            <person name="Xu Z.X."/>
            <person name="Shiratori Y."/>
            <person name="Aono T."/>
            <person name="Amachi S."/>
            <person name="Senoo K."/>
            <person name="Itoh H."/>
        </authorList>
    </citation>
    <scope>NUCLEOTIDE SEQUENCE [LARGE SCALE GENOMIC DNA]</scope>
    <source>
        <strain evidence="7">R267</strain>
    </source>
</reference>
<feature type="domain" description="Transposase IS4-like" evidence="5">
    <location>
        <begin position="116"/>
        <end position="351"/>
    </location>
</feature>
<evidence type="ECO:0000313" key="6">
    <source>
        <dbReference type="EMBL" id="GEJ56617.1"/>
    </source>
</evidence>
<name>A0A7I9VKU3_9BACT</name>
<keyword evidence="4" id="KW-0233">DNA recombination</keyword>
<evidence type="ECO:0000256" key="3">
    <source>
        <dbReference type="ARBA" id="ARBA00023125"/>
    </source>
</evidence>
<dbReference type="InterPro" id="IPR002559">
    <property type="entry name" value="Transposase_11"/>
</dbReference>
<evidence type="ECO:0000256" key="1">
    <source>
        <dbReference type="ARBA" id="ARBA00010075"/>
    </source>
</evidence>
<evidence type="ECO:0000256" key="4">
    <source>
        <dbReference type="ARBA" id="ARBA00023172"/>
    </source>
</evidence>
<dbReference type="Gene3D" id="3.90.350.10">
    <property type="entry name" value="Transposase Inhibitor Protein From Tn5, Chain A, domain 1"/>
    <property type="match status" value="1"/>
</dbReference>
<dbReference type="SUPFAM" id="SSF53098">
    <property type="entry name" value="Ribonuclease H-like"/>
    <property type="match status" value="1"/>
</dbReference>
<comment type="caution">
    <text evidence="6">The sequence shown here is derived from an EMBL/GenBank/DDBJ whole genome shotgun (WGS) entry which is preliminary data.</text>
</comment>
<dbReference type="EMBL" id="BJTG01000003">
    <property type="protein sequence ID" value="GEJ56617.1"/>
    <property type="molecule type" value="Genomic_DNA"/>
</dbReference>
<evidence type="ECO:0000313" key="7">
    <source>
        <dbReference type="Proteomes" id="UP000503640"/>
    </source>
</evidence>
<keyword evidence="7" id="KW-1185">Reference proteome</keyword>
<evidence type="ECO:0000256" key="2">
    <source>
        <dbReference type="ARBA" id="ARBA00022578"/>
    </source>
</evidence>
<dbReference type="Pfam" id="PF01609">
    <property type="entry name" value="DDE_Tnp_1"/>
    <property type="match status" value="1"/>
</dbReference>
<gene>
    <name evidence="6" type="ORF">AMYX_13580</name>
</gene>
<dbReference type="NCBIfam" id="NF033592">
    <property type="entry name" value="transpos_IS4_1"/>
    <property type="match status" value="1"/>
</dbReference>